<keyword evidence="4" id="KW-1185">Reference proteome</keyword>
<feature type="chain" id="PRO_5045106403" evidence="1">
    <location>
        <begin position="25"/>
        <end position="512"/>
    </location>
</feature>
<dbReference type="InterPro" id="IPR015943">
    <property type="entry name" value="WD40/YVTN_repeat-like_dom_sf"/>
</dbReference>
<name>A0ABX0I522_9FLAO</name>
<gene>
    <name evidence="3" type="ORF">G4D72_09230</name>
</gene>
<dbReference type="EMBL" id="JAAJBT010000005">
    <property type="protein sequence ID" value="NHM02288.1"/>
    <property type="molecule type" value="Genomic_DNA"/>
</dbReference>
<feature type="domain" description="DUF4394" evidence="2">
    <location>
        <begin position="59"/>
        <end position="276"/>
    </location>
</feature>
<dbReference type="SUPFAM" id="SSF50969">
    <property type="entry name" value="YVTN repeat-like/Quinoprotein amine dehydrogenase"/>
    <property type="match status" value="1"/>
</dbReference>
<comment type="caution">
    <text evidence="3">The sequence shown here is derived from an EMBL/GenBank/DDBJ whole genome shotgun (WGS) entry which is preliminary data.</text>
</comment>
<dbReference type="SUPFAM" id="SSF63825">
    <property type="entry name" value="YWTD domain"/>
    <property type="match status" value="1"/>
</dbReference>
<accession>A0ABX0I522</accession>
<feature type="domain" description="DUF4394" evidence="2">
    <location>
        <begin position="302"/>
        <end position="506"/>
    </location>
</feature>
<reference evidence="3 4" key="1">
    <citation type="submission" date="2020-02" db="EMBL/GenBank/DDBJ databases">
        <authorList>
            <person name="Chen W.-M."/>
        </authorList>
    </citation>
    <scope>NUCLEOTIDE SEQUENCE [LARGE SCALE GENOMIC DNA]</scope>
    <source>
        <strain evidence="3 4">KDG-16</strain>
    </source>
</reference>
<dbReference type="PROSITE" id="PS51257">
    <property type="entry name" value="PROKAR_LIPOPROTEIN"/>
    <property type="match status" value="1"/>
</dbReference>
<protein>
    <submittedName>
        <fullName evidence="3">DUF4394 domain-containing protein</fullName>
    </submittedName>
</protein>
<dbReference type="Pfam" id="PF14339">
    <property type="entry name" value="DUF4394"/>
    <property type="match status" value="2"/>
</dbReference>
<dbReference type="RefSeq" id="WP_166077397.1">
    <property type="nucleotide sequence ID" value="NZ_JAAJBT010000005.1"/>
</dbReference>
<dbReference type="InterPro" id="IPR025507">
    <property type="entry name" value="DUF4394"/>
</dbReference>
<organism evidence="3 4">
    <name type="scientific">Flavobacterium difficile</name>
    <dbReference type="NCBI Taxonomy" id="2709659"/>
    <lineage>
        <taxon>Bacteria</taxon>
        <taxon>Pseudomonadati</taxon>
        <taxon>Bacteroidota</taxon>
        <taxon>Flavobacteriia</taxon>
        <taxon>Flavobacteriales</taxon>
        <taxon>Flavobacteriaceae</taxon>
        <taxon>Flavobacterium</taxon>
    </lineage>
</organism>
<evidence type="ECO:0000259" key="2">
    <source>
        <dbReference type="Pfam" id="PF14339"/>
    </source>
</evidence>
<evidence type="ECO:0000256" key="1">
    <source>
        <dbReference type="SAM" id="SignalP"/>
    </source>
</evidence>
<proteinExistence type="predicted"/>
<evidence type="ECO:0000313" key="4">
    <source>
        <dbReference type="Proteomes" id="UP000800984"/>
    </source>
</evidence>
<dbReference type="InterPro" id="IPR011044">
    <property type="entry name" value="Quino_amine_DH_bsu"/>
</dbReference>
<feature type="signal peptide" evidence="1">
    <location>
        <begin position="1"/>
        <end position="24"/>
    </location>
</feature>
<keyword evidence="1" id="KW-0732">Signal</keyword>
<evidence type="ECO:0000313" key="3">
    <source>
        <dbReference type="EMBL" id="NHM02288.1"/>
    </source>
</evidence>
<sequence length="512" mass="54074">MRQIFYPIKSVLLVSLLTFFVACSDDEVTQAPQPAPEPIPMPSVAPLVEFTALSNDNKIVYYNARNLQSAIRTLTLSGLQANEKIISIDYRPATGQLYGLGSSSRLYIINETSGLATPLGTAPFTPQLEGTSSAIDFNPTVDRVRLVSNNGQNLRLHPELGTVVATDGAINGVTNAKVEAIAYTNSFAGTSTTQLYDIDYTTDKLYIQNPPNNGTLAEVGALDVDFDGAGGFDILPDSNYAMAVNNKNNESRLYTISLETGKALWIGTFNQQIVEVAFKTKPIAYATSSSNMLYRLNPNSGTSNSVALTGMNSGEQVVGLDFRPANGALYAVTNQSRMLTINTASGAVTPIGTGISPALSGTNFGFDFNPTVDRIRLVSDSGQNLRLHPDTGAIVATDLNLNPGTPSVSAAAYTNNFALSTATQLFVIDTANNNLYLQNPPNNGTLVLVGSLGVTASAMNGFDIGGNSNQAYAILNVNNVQGVYKINIATGAATKVADFSPNVTAMAVGLGF</sequence>
<dbReference type="Gene3D" id="2.130.10.10">
    <property type="entry name" value="YVTN repeat-like/Quinoprotein amine dehydrogenase"/>
    <property type="match status" value="1"/>
</dbReference>
<dbReference type="Proteomes" id="UP000800984">
    <property type="component" value="Unassembled WGS sequence"/>
</dbReference>